<dbReference type="Gene3D" id="1.10.287.130">
    <property type="match status" value="1"/>
</dbReference>
<dbReference type="InterPro" id="IPR003594">
    <property type="entry name" value="HATPase_dom"/>
</dbReference>
<dbReference type="InterPro" id="IPR029016">
    <property type="entry name" value="GAF-like_dom_sf"/>
</dbReference>
<dbReference type="SUPFAM" id="SSF49879">
    <property type="entry name" value="SMAD/FHA domain"/>
    <property type="match status" value="1"/>
</dbReference>
<dbReference type="AlphaFoldDB" id="A0A2W1JM76"/>
<dbReference type="SUPFAM" id="SSF47384">
    <property type="entry name" value="Homodimeric domain of signal transducing histidine kinase"/>
    <property type="match status" value="1"/>
</dbReference>
<dbReference type="CDD" id="cd00082">
    <property type="entry name" value="HisKA"/>
    <property type="match status" value="1"/>
</dbReference>
<comment type="catalytic activity">
    <reaction evidence="1">
        <text>ATP + protein L-histidine = ADP + protein N-phospho-L-histidine.</text>
        <dbReference type="EC" id="2.7.13.3"/>
    </reaction>
</comment>
<dbReference type="Gene3D" id="3.30.450.40">
    <property type="match status" value="1"/>
</dbReference>
<dbReference type="PANTHER" id="PTHR43711:SF1">
    <property type="entry name" value="HISTIDINE KINASE 1"/>
    <property type="match status" value="1"/>
</dbReference>
<dbReference type="Gene3D" id="3.30.565.10">
    <property type="entry name" value="Histidine kinase-like ATPase, C-terminal domain"/>
    <property type="match status" value="1"/>
</dbReference>
<dbReference type="InterPro" id="IPR005467">
    <property type="entry name" value="His_kinase_dom"/>
</dbReference>
<dbReference type="SUPFAM" id="SSF55781">
    <property type="entry name" value="GAF domain-like"/>
    <property type="match status" value="1"/>
</dbReference>
<keyword evidence="6" id="KW-0902">Two-component regulatory system</keyword>
<keyword evidence="4 10" id="KW-0808">Transferase</keyword>
<dbReference type="PRINTS" id="PR00344">
    <property type="entry name" value="BCTRLSENSOR"/>
</dbReference>
<evidence type="ECO:0000256" key="1">
    <source>
        <dbReference type="ARBA" id="ARBA00000085"/>
    </source>
</evidence>
<dbReference type="InterPro" id="IPR035965">
    <property type="entry name" value="PAS-like_dom_sf"/>
</dbReference>
<feature type="domain" description="FHA" evidence="8">
    <location>
        <begin position="34"/>
        <end position="94"/>
    </location>
</feature>
<keyword evidence="11" id="KW-1185">Reference proteome</keyword>
<gene>
    <name evidence="10" type="primary">phoR_3</name>
    <name evidence="10" type="ORF">C1752_00815</name>
</gene>
<evidence type="ECO:0000313" key="11">
    <source>
        <dbReference type="Proteomes" id="UP000248857"/>
    </source>
</evidence>
<feature type="domain" description="Histidine kinase" evidence="9">
    <location>
        <begin position="481"/>
        <end position="698"/>
    </location>
</feature>
<evidence type="ECO:0000259" key="9">
    <source>
        <dbReference type="PROSITE" id="PS50109"/>
    </source>
</evidence>
<evidence type="ECO:0000313" key="10">
    <source>
        <dbReference type="EMBL" id="PZD74470.1"/>
    </source>
</evidence>
<dbReference type="Proteomes" id="UP000248857">
    <property type="component" value="Unassembled WGS sequence"/>
</dbReference>
<evidence type="ECO:0000256" key="5">
    <source>
        <dbReference type="ARBA" id="ARBA00022777"/>
    </source>
</evidence>
<dbReference type="SUPFAM" id="SSF55874">
    <property type="entry name" value="ATPase domain of HSP90 chaperone/DNA topoisomerase II/histidine kinase"/>
    <property type="match status" value="1"/>
</dbReference>
<protein>
    <recommendedName>
        <fullName evidence="2">histidine kinase</fullName>
        <ecNumber evidence="2">2.7.13.3</ecNumber>
    </recommendedName>
</protein>
<dbReference type="InterPro" id="IPR004358">
    <property type="entry name" value="Sig_transdc_His_kin-like_C"/>
</dbReference>
<evidence type="ECO:0000259" key="8">
    <source>
        <dbReference type="PROSITE" id="PS50006"/>
    </source>
</evidence>
<dbReference type="SMART" id="SM00240">
    <property type="entry name" value="FHA"/>
    <property type="match status" value="1"/>
</dbReference>
<evidence type="ECO:0000256" key="6">
    <source>
        <dbReference type="ARBA" id="ARBA00023012"/>
    </source>
</evidence>
<dbReference type="SMART" id="SM00387">
    <property type="entry name" value="HATPase_c"/>
    <property type="match status" value="1"/>
</dbReference>
<dbReference type="InterPro" id="IPR050736">
    <property type="entry name" value="Sensor_HK_Regulatory"/>
</dbReference>
<dbReference type="InterPro" id="IPR036097">
    <property type="entry name" value="HisK_dim/P_sf"/>
</dbReference>
<reference evidence="10 11" key="1">
    <citation type="journal article" date="2018" name="Sci. Rep.">
        <title>A novel species of the marine cyanobacterium Acaryochloris with a unique pigment content and lifestyle.</title>
        <authorList>
            <person name="Partensky F."/>
            <person name="Six C."/>
            <person name="Ratin M."/>
            <person name="Garczarek L."/>
            <person name="Vaulot D."/>
            <person name="Probert I."/>
            <person name="Calteau A."/>
            <person name="Gourvil P."/>
            <person name="Marie D."/>
            <person name="Grebert T."/>
            <person name="Bouchier C."/>
            <person name="Le Panse S."/>
            <person name="Gachenot M."/>
            <person name="Rodriguez F."/>
            <person name="Garrido J.L."/>
        </authorList>
    </citation>
    <scope>NUCLEOTIDE SEQUENCE [LARGE SCALE GENOMIC DNA]</scope>
    <source>
        <strain evidence="10 11">RCC1774</strain>
    </source>
</reference>
<sequence length="704" mass="79605">MTNPEENQRQRFRHLFIVDDAEGRRTISLEAATYSIGRDVTNSIVLHSKMVSRQHAILLRVTAPETSNYLFRIIDGDLQGKRSTNGLIVNGRRLFSHDLKHGDVVVFGGDVKAQYFVASNLSDEAFDEFRDTSDLSTILKNSVNPFQTLVPTDADFQDMSEAALVRLASFPELTPTPILEIDLSGTVTYMNPSAVMQFENLSEAGLAHPLLEGLLTMVKVDSPEQGNFFVREVSIKDLVFEQSVHYISESDLIRSYITDITERKRAEEQLRHQAQREAIINRIVQAMRGTMVTAEVLDITVGLLLEALGASHCLIVPIESESDSPVFYASDRSVERPDLVQANERFLRNSQDSLAQGQQVVFESGDTSLALELQAICDQCQIQTLLLTPLLYMQRYLGSISLYQCGPSTKEARQWNLDELNLVETIANQCAIAVHQAQLYRQVQDLNTDLERQVEERTAQLQQKMQELERLNILKDDFLSTVSHELRTPMSNIKMAIHMLNQFPLEDRQTRYVKILEAECSRETELINDLLDLQRLEADTEPMPLEMLVLSEWLAGVLEPFQSRARDRKQHLNIHCDPEAVAVQSNRVSLERILAELLNNACKYTPDGGDVYFNIERLQNPDPFVRFQVTNQAEIPASELPRIFDKFYRVPNADPWKQGGTGLGLALVEKLVEQLQGNINVTSSQGQTTFTIELPQPETVSVEV</sequence>
<dbReference type="SMART" id="SM00388">
    <property type="entry name" value="HisKA"/>
    <property type="match status" value="1"/>
</dbReference>
<dbReference type="SMART" id="SM00065">
    <property type="entry name" value="GAF"/>
    <property type="match status" value="1"/>
</dbReference>
<accession>A0A2W1JM76</accession>
<dbReference type="InterPro" id="IPR000253">
    <property type="entry name" value="FHA_dom"/>
</dbReference>
<dbReference type="Pfam" id="PF01590">
    <property type="entry name" value="GAF"/>
    <property type="match status" value="1"/>
</dbReference>
<dbReference type="SUPFAM" id="SSF55785">
    <property type="entry name" value="PYP-like sensor domain (PAS domain)"/>
    <property type="match status" value="1"/>
</dbReference>
<dbReference type="EC" id="2.7.13.3" evidence="2"/>
<dbReference type="Gene3D" id="2.60.200.20">
    <property type="match status" value="1"/>
</dbReference>
<keyword evidence="7" id="KW-0175">Coiled coil</keyword>
<dbReference type="Pfam" id="PF00512">
    <property type="entry name" value="HisKA"/>
    <property type="match status" value="1"/>
</dbReference>
<dbReference type="PROSITE" id="PS50109">
    <property type="entry name" value="HIS_KIN"/>
    <property type="match status" value="1"/>
</dbReference>
<dbReference type="Pfam" id="PF02518">
    <property type="entry name" value="HATPase_c"/>
    <property type="match status" value="1"/>
</dbReference>
<dbReference type="InterPro" id="IPR036890">
    <property type="entry name" value="HATPase_C_sf"/>
</dbReference>
<evidence type="ECO:0000256" key="2">
    <source>
        <dbReference type="ARBA" id="ARBA00012438"/>
    </source>
</evidence>
<proteinExistence type="predicted"/>
<dbReference type="EMBL" id="PQWO01000002">
    <property type="protein sequence ID" value="PZD74470.1"/>
    <property type="molecule type" value="Genomic_DNA"/>
</dbReference>
<dbReference type="InterPro" id="IPR008984">
    <property type="entry name" value="SMAD_FHA_dom_sf"/>
</dbReference>
<dbReference type="PANTHER" id="PTHR43711">
    <property type="entry name" value="TWO-COMPONENT HISTIDINE KINASE"/>
    <property type="match status" value="1"/>
</dbReference>
<organism evidence="10 11">
    <name type="scientific">Acaryochloris thomasi RCC1774</name>
    <dbReference type="NCBI Taxonomy" id="1764569"/>
    <lineage>
        <taxon>Bacteria</taxon>
        <taxon>Bacillati</taxon>
        <taxon>Cyanobacteriota</taxon>
        <taxon>Cyanophyceae</taxon>
        <taxon>Acaryochloridales</taxon>
        <taxon>Acaryochloridaceae</taxon>
        <taxon>Acaryochloris</taxon>
        <taxon>Acaryochloris thomasi</taxon>
    </lineage>
</organism>
<evidence type="ECO:0000256" key="7">
    <source>
        <dbReference type="SAM" id="Coils"/>
    </source>
</evidence>
<keyword evidence="3" id="KW-0597">Phosphoprotein</keyword>
<comment type="caution">
    <text evidence="10">The sequence shown here is derived from an EMBL/GenBank/DDBJ whole genome shotgun (WGS) entry which is preliminary data.</text>
</comment>
<feature type="coiled-coil region" evidence="7">
    <location>
        <begin position="436"/>
        <end position="474"/>
    </location>
</feature>
<dbReference type="PROSITE" id="PS50006">
    <property type="entry name" value="FHA_DOMAIN"/>
    <property type="match status" value="1"/>
</dbReference>
<keyword evidence="5" id="KW-0418">Kinase</keyword>
<dbReference type="GO" id="GO:0000155">
    <property type="term" value="F:phosphorelay sensor kinase activity"/>
    <property type="evidence" value="ECO:0007669"/>
    <property type="project" value="InterPro"/>
</dbReference>
<dbReference type="RefSeq" id="WP_110984789.1">
    <property type="nucleotide sequence ID" value="NZ_CAWNWM010000002.1"/>
</dbReference>
<evidence type="ECO:0000256" key="3">
    <source>
        <dbReference type="ARBA" id="ARBA00022553"/>
    </source>
</evidence>
<dbReference type="Pfam" id="PF00498">
    <property type="entry name" value="FHA"/>
    <property type="match status" value="1"/>
</dbReference>
<dbReference type="InterPro" id="IPR003018">
    <property type="entry name" value="GAF"/>
</dbReference>
<dbReference type="InterPro" id="IPR003661">
    <property type="entry name" value="HisK_dim/P_dom"/>
</dbReference>
<name>A0A2W1JM76_9CYAN</name>
<evidence type="ECO:0000256" key="4">
    <source>
        <dbReference type="ARBA" id="ARBA00022679"/>
    </source>
</evidence>
<dbReference type="OrthoDB" id="436952at2"/>